<evidence type="ECO:0000313" key="10">
    <source>
        <dbReference type="Proteomes" id="UP000677305"/>
    </source>
</evidence>
<dbReference type="AlphaFoldDB" id="A0A8J8M888"/>
<accession>A0A8J8M888</accession>
<dbReference type="Proteomes" id="UP000677305">
    <property type="component" value="Chromosome"/>
</dbReference>
<keyword evidence="2" id="KW-0808">Transferase</keyword>
<feature type="domain" description="Four-carbon acid sugar kinase N-terminal" evidence="7">
    <location>
        <begin position="5"/>
        <end position="231"/>
    </location>
</feature>
<evidence type="ECO:0000256" key="2">
    <source>
        <dbReference type="ARBA" id="ARBA00022679"/>
    </source>
</evidence>
<reference evidence="9 10" key="1">
    <citation type="submission" date="2020-07" db="EMBL/GenBank/DDBJ databases">
        <title>Vallitalea guaymasensis genome.</title>
        <authorList>
            <person name="Postec A."/>
        </authorList>
    </citation>
    <scope>NUCLEOTIDE SEQUENCE [LARGE SCALE GENOMIC DNA]</scope>
    <source>
        <strain evidence="9 10">Ra1766G1</strain>
    </source>
</reference>
<keyword evidence="3" id="KW-0547">Nucleotide-binding</keyword>
<evidence type="ECO:0000256" key="5">
    <source>
        <dbReference type="ARBA" id="ARBA00022840"/>
    </source>
</evidence>
<feature type="domain" description="Four-carbon acid sugar kinase nucleotide binding" evidence="8">
    <location>
        <begin position="250"/>
        <end position="419"/>
    </location>
</feature>
<name>A0A8J8M888_9FIRM</name>
<keyword evidence="5" id="KW-0067">ATP-binding</keyword>
<dbReference type="Pfam" id="PF17042">
    <property type="entry name" value="NBD_C"/>
    <property type="match status" value="1"/>
</dbReference>
<gene>
    <name evidence="9" type="ORF">HYG85_04340</name>
</gene>
<evidence type="ECO:0000259" key="8">
    <source>
        <dbReference type="Pfam" id="PF17042"/>
    </source>
</evidence>
<protein>
    <submittedName>
        <fullName evidence="9">Four-carbon acid sugar kinase family protein</fullName>
    </submittedName>
</protein>
<evidence type="ECO:0000313" key="9">
    <source>
        <dbReference type="EMBL" id="QUH28182.1"/>
    </source>
</evidence>
<proteinExistence type="inferred from homology"/>
<evidence type="ECO:0000256" key="4">
    <source>
        <dbReference type="ARBA" id="ARBA00022777"/>
    </source>
</evidence>
<dbReference type="Gene3D" id="3.40.980.20">
    <property type="entry name" value="Four-carbon acid sugar kinase, nucleotide binding domain"/>
    <property type="match status" value="1"/>
</dbReference>
<dbReference type="InterPro" id="IPR010737">
    <property type="entry name" value="4-carb_acid_sugar_kinase_N"/>
</dbReference>
<dbReference type="KEGG" id="vgu:HYG85_04340"/>
<evidence type="ECO:0000256" key="6">
    <source>
        <dbReference type="ARBA" id="ARBA00023277"/>
    </source>
</evidence>
<comment type="similarity">
    <text evidence="1">Belongs to the four-carbon acid sugar kinase family.</text>
</comment>
<dbReference type="InterPro" id="IPR031475">
    <property type="entry name" value="NBD_C"/>
</dbReference>
<dbReference type="InterPro" id="IPR042213">
    <property type="entry name" value="NBD_C_sf"/>
</dbReference>
<keyword evidence="6" id="KW-0119">Carbohydrate metabolism</keyword>
<dbReference type="RefSeq" id="WP_212692442.1">
    <property type="nucleotide sequence ID" value="NZ_CP058561.1"/>
</dbReference>
<dbReference type="Pfam" id="PF07005">
    <property type="entry name" value="SBD_N"/>
    <property type="match status" value="1"/>
</dbReference>
<dbReference type="SUPFAM" id="SSF142764">
    <property type="entry name" value="YgbK-like"/>
    <property type="match status" value="1"/>
</dbReference>
<evidence type="ECO:0000256" key="1">
    <source>
        <dbReference type="ARBA" id="ARBA00005715"/>
    </source>
</evidence>
<evidence type="ECO:0000256" key="3">
    <source>
        <dbReference type="ARBA" id="ARBA00022741"/>
    </source>
</evidence>
<keyword evidence="10" id="KW-1185">Reference proteome</keyword>
<organism evidence="9 10">
    <name type="scientific">Vallitalea guaymasensis</name>
    <dbReference type="NCBI Taxonomy" id="1185412"/>
    <lineage>
        <taxon>Bacteria</taxon>
        <taxon>Bacillati</taxon>
        <taxon>Bacillota</taxon>
        <taxon>Clostridia</taxon>
        <taxon>Lachnospirales</taxon>
        <taxon>Vallitaleaceae</taxon>
        <taxon>Vallitalea</taxon>
    </lineage>
</organism>
<dbReference type="GO" id="GO:0005524">
    <property type="term" value="F:ATP binding"/>
    <property type="evidence" value="ECO:0007669"/>
    <property type="project" value="UniProtKB-KW"/>
</dbReference>
<dbReference type="GO" id="GO:0016301">
    <property type="term" value="F:kinase activity"/>
    <property type="evidence" value="ECO:0007669"/>
    <property type="project" value="UniProtKB-KW"/>
</dbReference>
<evidence type="ECO:0000259" key="7">
    <source>
        <dbReference type="Pfam" id="PF07005"/>
    </source>
</evidence>
<sequence>MPEVVIIADDLTGANATSVLLSRTGYRAATFLKLEAYDEQLHGDFKIISISTDSRGVSKDIAYEQVSQVTEFFQDKNVKLFSKRIDSTLRGNVGSEIDAVLDHLDDDTIAIVVAAFPSSGRITIGGYLMVNSVPLENTDVAKDPKTPVYTSYVSKLIQEQSKYNVDYIPLSQILKDEDALQKNIIQSKEKGNKIIVMDATTNEDIEIIAQAVKSTGLKVIAVDPGPFTAALTKVFIDKPRIIPGQKVMLTVGSVSNLTRRQLEALKVKHDCLFERVNPKALIYDNTRENEISTIVENLINKMEDYNIIGVVTTTDETEVLDLHHIAKELDISEDDVSLRISSGLAQITRRLMEKTSGVIGGLFTSGGDVTVAVCKELQSAGIEVKDEVLPLAVYGRIIKGQYENMPIITKGGLIGEIHAITKCVDYLLTKVSTEYHKNTN</sequence>
<dbReference type="EMBL" id="CP058561">
    <property type="protein sequence ID" value="QUH28182.1"/>
    <property type="molecule type" value="Genomic_DNA"/>
</dbReference>
<keyword evidence="4 9" id="KW-0418">Kinase</keyword>
<dbReference type="Gene3D" id="3.40.50.10840">
    <property type="entry name" value="Putative sugar-binding, N-terminal domain"/>
    <property type="match status" value="1"/>
</dbReference>
<dbReference type="InterPro" id="IPR037051">
    <property type="entry name" value="4-carb_acid_sugar_kinase_N_sf"/>
</dbReference>